<feature type="region of interest" description="Disordered" evidence="1">
    <location>
        <begin position="181"/>
        <end position="217"/>
    </location>
</feature>
<name>A0A8J5GVN5_ZINOF</name>
<comment type="caution">
    <text evidence="2">The sequence shown here is derived from an EMBL/GenBank/DDBJ whole genome shotgun (WGS) entry which is preliminary data.</text>
</comment>
<accession>A0A8J5GVN5</accession>
<evidence type="ECO:0000256" key="1">
    <source>
        <dbReference type="SAM" id="MobiDB-lite"/>
    </source>
</evidence>
<protein>
    <submittedName>
        <fullName evidence="2">Uncharacterized protein</fullName>
    </submittedName>
</protein>
<proteinExistence type="predicted"/>
<feature type="compositionally biased region" description="Low complexity" evidence="1">
    <location>
        <begin position="196"/>
        <end position="213"/>
    </location>
</feature>
<feature type="region of interest" description="Disordered" evidence="1">
    <location>
        <begin position="239"/>
        <end position="262"/>
    </location>
</feature>
<gene>
    <name evidence="2" type="ORF">ZIOFF_024038</name>
</gene>
<feature type="compositionally biased region" description="Basic and acidic residues" evidence="1">
    <location>
        <begin position="247"/>
        <end position="262"/>
    </location>
</feature>
<dbReference type="InterPro" id="IPR036259">
    <property type="entry name" value="MFS_trans_sf"/>
</dbReference>
<sequence length="262" mass="28893">MWRALSEAPPSRLYLFPCTSIPLRCLDLTCVDQQKDATSPSSTTCRDDRAFHRHALDLVSHRRVSARVGFGQEQGARSRGPLPDPSRHLRSVDDSRLWFLSASRLETLPAEIWLLILREEGIFGTEMGYHYWTTPGNHIGFVVMYAFTFFFANFGPNSTTFIVPAEVFPAQTSAAEVDMPRDIGSDREDGGDRGGLRVPVPGVEPGPSEGGPRLPCRDRGEECPLLACRVQSSRASVHLPGAGVEGKVARGNDRRERGDSGR</sequence>
<dbReference type="Proteomes" id="UP000734854">
    <property type="component" value="Unassembled WGS sequence"/>
</dbReference>
<keyword evidence="3" id="KW-1185">Reference proteome</keyword>
<organism evidence="2 3">
    <name type="scientific">Zingiber officinale</name>
    <name type="common">Ginger</name>
    <name type="synonym">Amomum zingiber</name>
    <dbReference type="NCBI Taxonomy" id="94328"/>
    <lineage>
        <taxon>Eukaryota</taxon>
        <taxon>Viridiplantae</taxon>
        <taxon>Streptophyta</taxon>
        <taxon>Embryophyta</taxon>
        <taxon>Tracheophyta</taxon>
        <taxon>Spermatophyta</taxon>
        <taxon>Magnoliopsida</taxon>
        <taxon>Liliopsida</taxon>
        <taxon>Zingiberales</taxon>
        <taxon>Zingiberaceae</taxon>
        <taxon>Zingiber</taxon>
    </lineage>
</organism>
<evidence type="ECO:0000313" key="3">
    <source>
        <dbReference type="Proteomes" id="UP000734854"/>
    </source>
</evidence>
<dbReference type="AlphaFoldDB" id="A0A8J5GVN5"/>
<feature type="compositionally biased region" description="Basic and acidic residues" evidence="1">
    <location>
        <begin position="181"/>
        <end position="195"/>
    </location>
</feature>
<evidence type="ECO:0000313" key="2">
    <source>
        <dbReference type="EMBL" id="KAG6513702.1"/>
    </source>
</evidence>
<dbReference type="Gene3D" id="1.20.1250.20">
    <property type="entry name" value="MFS general substrate transporter like domains"/>
    <property type="match status" value="1"/>
</dbReference>
<dbReference type="EMBL" id="JACMSC010000007">
    <property type="protein sequence ID" value="KAG6513702.1"/>
    <property type="molecule type" value="Genomic_DNA"/>
</dbReference>
<reference evidence="2 3" key="1">
    <citation type="submission" date="2020-08" db="EMBL/GenBank/DDBJ databases">
        <title>Plant Genome Project.</title>
        <authorList>
            <person name="Zhang R.-G."/>
        </authorList>
    </citation>
    <scope>NUCLEOTIDE SEQUENCE [LARGE SCALE GENOMIC DNA]</scope>
    <source>
        <tissue evidence="2">Rhizome</tissue>
    </source>
</reference>